<dbReference type="GO" id="GO:0005524">
    <property type="term" value="F:ATP binding"/>
    <property type="evidence" value="ECO:0007669"/>
    <property type="project" value="UniProtKB-KW"/>
</dbReference>
<evidence type="ECO:0000256" key="1">
    <source>
        <dbReference type="ARBA" id="ARBA00003618"/>
    </source>
</evidence>
<dbReference type="Gene3D" id="3.40.50.300">
    <property type="entry name" value="P-loop containing nucleotide triphosphate hydrolases"/>
    <property type="match status" value="2"/>
</dbReference>
<evidence type="ECO:0000256" key="5">
    <source>
        <dbReference type="ARBA" id="ARBA00022763"/>
    </source>
</evidence>
<dbReference type="InterPro" id="IPR004604">
    <property type="entry name" value="DNA_recomb/repair_RecN"/>
</dbReference>
<evidence type="ECO:0000256" key="6">
    <source>
        <dbReference type="ARBA" id="ARBA00022840"/>
    </source>
</evidence>
<name>A0A238ZYG7_9BACT</name>
<evidence type="ECO:0000256" key="7">
    <source>
        <dbReference type="ARBA" id="ARBA00023204"/>
    </source>
</evidence>
<dbReference type="RefSeq" id="WP_245807371.1">
    <property type="nucleotide sequence ID" value="NZ_FZOB01000013.1"/>
</dbReference>
<evidence type="ECO:0000313" key="13">
    <source>
        <dbReference type="Proteomes" id="UP000198405"/>
    </source>
</evidence>
<comment type="similarity">
    <text evidence="2 9">Belongs to the RecN family.</text>
</comment>
<keyword evidence="5 9" id="KW-0227">DNA damage</keyword>
<dbReference type="Pfam" id="PF13175">
    <property type="entry name" value="AAA_15"/>
    <property type="match status" value="1"/>
</dbReference>
<organism evidence="12 13">
    <name type="scientific">Desulfurobacterium atlanticum</name>
    <dbReference type="NCBI Taxonomy" id="240169"/>
    <lineage>
        <taxon>Bacteria</taxon>
        <taxon>Pseudomonadati</taxon>
        <taxon>Aquificota</taxon>
        <taxon>Aquificia</taxon>
        <taxon>Desulfurobacteriales</taxon>
        <taxon>Desulfurobacteriaceae</taxon>
        <taxon>Desulfurobacterium</taxon>
    </lineage>
</organism>
<dbReference type="GO" id="GO:0043590">
    <property type="term" value="C:bacterial nucleoid"/>
    <property type="evidence" value="ECO:0007669"/>
    <property type="project" value="TreeGrafter"/>
</dbReference>
<keyword evidence="7 9" id="KW-0234">DNA repair</keyword>
<feature type="coiled-coil region" evidence="10">
    <location>
        <begin position="139"/>
        <end position="173"/>
    </location>
</feature>
<evidence type="ECO:0000256" key="4">
    <source>
        <dbReference type="ARBA" id="ARBA00022741"/>
    </source>
</evidence>
<evidence type="ECO:0000256" key="3">
    <source>
        <dbReference type="ARBA" id="ARBA00021315"/>
    </source>
</evidence>
<dbReference type="GO" id="GO:0009432">
    <property type="term" value="P:SOS response"/>
    <property type="evidence" value="ECO:0007669"/>
    <property type="project" value="TreeGrafter"/>
</dbReference>
<keyword evidence="10" id="KW-0175">Coiled coil</keyword>
<evidence type="ECO:0000256" key="10">
    <source>
        <dbReference type="SAM" id="Coils"/>
    </source>
</evidence>
<feature type="domain" description="AAA+ ATPase" evidence="11">
    <location>
        <begin position="22"/>
        <end position="478"/>
    </location>
</feature>
<dbReference type="SUPFAM" id="SSF52540">
    <property type="entry name" value="P-loop containing nucleoside triphosphate hydrolases"/>
    <property type="match status" value="1"/>
</dbReference>
<accession>A0A238ZYG7</accession>
<feature type="coiled-coil region" evidence="10">
    <location>
        <begin position="267"/>
        <end position="365"/>
    </location>
</feature>
<comment type="function">
    <text evidence="1 9">May be involved in recombinational repair of damaged DNA.</text>
</comment>
<gene>
    <name evidence="12" type="ORF">SAMN06265340_11324</name>
</gene>
<keyword evidence="6" id="KW-0067">ATP-binding</keyword>
<evidence type="ECO:0000259" key="11">
    <source>
        <dbReference type="SMART" id="SM00382"/>
    </source>
</evidence>
<dbReference type="PIRSF" id="PIRSF003128">
    <property type="entry name" value="RecN"/>
    <property type="match status" value="1"/>
</dbReference>
<dbReference type="PANTHER" id="PTHR11059:SF0">
    <property type="entry name" value="DNA REPAIR PROTEIN RECN"/>
    <property type="match status" value="1"/>
</dbReference>
<proteinExistence type="inferred from homology"/>
<evidence type="ECO:0000256" key="9">
    <source>
        <dbReference type="PIRNR" id="PIRNR003128"/>
    </source>
</evidence>
<dbReference type="GO" id="GO:0006310">
    <property type="term" value="P:DNA recombination"/>
    <property type="evidence" value="ECO:0007669"/>
    <property type="project" value="InterPro"/>
</dbReference>
<dbReference type="PANTHER" id="PTHR11059">
    <property type="entry name" value="DNA REPAIR PROTEIN RECN"/>
    <property type="match status" value="1"/>
</dbReference>
<reference evidence="13" key="1">
    <citation type="submission" date="2017-06" db="EMBL/GenBank/DDBJ databases">
        <authorList>
            <person name="Varghese N."/>
            <person name="Submissions S."/>
        </authorList>
    </citation>
    <scope>NUCLEOTIDE SEQUENCE [LARGE SCALE GENOMIC DNA]</scope>
    <source>
        <strain evidence="13">DSM 15668</strain>
    </source>
</reference>
<keyword evidence="4" id="KW-0547">Nucleotide-binding</keyword>
<dbReference type="InterPro" id="IPR003593">
    <property type="entry name" value="AAA+_ATPase"/>
</dbReference>
<keyword evidence="13" id="KW-1185">Reference proteome</keyword>
<dbReference type="GO" id="GO:0006281">
    <property type="term" value="P:DNA repair"/>
    <property type="evidence" value="ECO:0007669"/>
    <property type="project" value="UniProtKB-KW"/>
</dbReference>
<evidence type="ECO:0000256" key="8">
    <source>
        <dbReference type="ARBA" id="ARBA00033408"/>
    </source>
</evidence>
<sequence length="525" mass="59741">MILSELSITNFSGIESAELLFEKGLNVIVGETGAGKSILLGTISFLEGDKGKGIKEEGTVVEAVFLDGEEEIIVRREIKGGRSRFFLNGKRVPRQFIKEKISPLITFQSQHETISLLRPSVQLKVLDSFCENWKLLSEYREIYSKYKDAVSRLDELKRQLSDRERKIDILRFQLNEFESVEWGEEIEEELLNLSKILSQAEKIKQIQAIVKIELYEGEDSASNKIGRVLREIESLGIEELSSRLSEVYYQLEDFVFEVERSLQIPDVEESVDEIEEKLYKLRKLREKYGPSWEDVKFFYEKVKKELEELENIDFELETAEKDVENLRKTLEELGEKLSSARKKGAKLLENRIKEHLEELELKHSKFKIVVEKTEFSFTGMDRVSFLFSGNPKFPLQPVGEAISGGELSRLLLSILSESGKESGVLVFDEIDTGMSGKVLSKVAEKLLKISRNTQVVAVTHSPVVVALADAVFKVEKGSDGKITVRKLESGDVEREIAVMISGEVSQGSLKAAKELMERREKLEKV</sequence>
<dbReference type="SMART" id="SM00382">
    <property type="entry name" value="AAA"/>
    <property type="match status" value="1"/>
</dbReference>
<evidence type="ECO:0000256" key="2">
    <source>
        <dbReference type="ARBA" id="ARBA00009441"/>
    </source>
</evidence>
<dbReference type="AlphaFoldDB" id="A0A238ZYG7"/>
<dbReference type="EMBL" id="FZOB01000013">
    <property type="protein sequence ID" value="SNR88172.1"/>
    <property type="molecule type" value="Genomic_DNA"/>
</dbReference>
<dbReference type="InterPro" id="IPR041685">
    <property type="entry name" value="AAA_GajA/Old/RecF-like"/>
</dbReference>
<dbReference type="InterPro" id="IPR027417">
    <property type="entry name" value="P-loop_NTPase"/>
</dbReference>
<dbReference type="Proteomes" id="UP000198405">
    <property type="component" value="Unassembled WGS sequence"/>
</dbReference>
<evidence type="ECO:0000313" key="12">
    <source>
        <dbReference type="EMBL" id="SNR88172.1"/>
    </source>
</evidence>
<protein>
    <recommendedName>
        <fullName evidence="3 9">DNA repair protein RecN</fullName>
    </recommendedName>
    <alternativeName>
        <fullName evidence="8 9">Recombination protein N</fullName>
    </alternativeName>
</protein>